<dbReference type="RefSeq" id="WP_111290801.1">
    <property type="nucleotide sequence ID" value="NZ_CP147988.1"/>
</dbReference>
<reference evidence="1 2" key="1">
    <citation type="submission" date="2024-02" db="EMBL/GenBank/DDBJ databases">
        <title>complete genome of Flavobacterium ginsenosidimutans Str. YTB16.</title>
        <authorList>
            <person name="Wang Q."/>
        </authorList>
    </citation>
    <scope>NUCLEOTIDE SEQUENCE [LARGE SCALE GENOMIC DNA]</scope>
    <source>
        <strain evidence="1 2">YTB16</strain>
    </source>
</reference>
<dbReference type="Gene3D" id="1.20.120.330">
    <property type="entry name" value="Nucleotidyltransferases domain 2"/>
    <property type="match status" value="1"/>
</dbReference>
<sequence>MGRAINYMEKLTTGYSFADLGYRDYIAARFLLNNHFIVQGITLASTAVEKYLKAVIVFNLQEKEWYNYHFDKFEKLKNLLEKLNSDVTKDFDPVFLDILEKAFKIRYYDKIEKPIFMGFYINQFIGELDYTINYLENFIFNTQSQGQSITVYSKAVINKDPGLFYNNYILNQENKKDYMEMPDIGFSIYISVGSVVHTEEIVKGGSTQNKYDGQIAEFTDFGREFIL</sequence>
<gene>
    <name evidence="1" type="ORF">V6624_15180</name>
</gene>
<evidence type="ECO:0000313" key="1">
    <source>
        <dbReference type="EMBL" id="WXK48370.1"/>
    </source>
</evidence>
<proteinExistence type="predicted"/>
<keyword evidence="2" id="KW-1185">Reference proteome</keyword>
<dbReference type="EMBL" id="CP147988">
    <property type="protein sequence ID" value="WXK48370.1"/>
    <property type="molecule type" value="Genomic_DNA"/>
</dbReference>
<accession>A0ABZ2Q2G2</accession>
<evidence type="ECO:0000313" key="2">
    <source>
        <dbReference type="Proteomes" id="UP001447857"/>
    </source>
</evidence>
<organism evidence="1 2">
    <name type="scientific">Flavobacterium ginsenosidimutans</name>
    <dbReference type="NCBI Taxonomy" id="687844"/>
    <lineage>
        <taxon>Bacteria</taxon>
        <taxon>Pseudomonadati</taxon>
        <taxon>Bacteroidota</taxon>
        <taxon>Flavobacteriia</taxon>
        <taxon>Flavobacteriales</taxon>
        <taxon>Flavobacteriaceae</taxon>
        <taxon>Flavobacterium</taxon>
    </lineage>
</organism>
<name>A0ABZ2Q2G2_9FLAO</name>
<protein>
    <recommendedName>
        <fullName evidence="3">HEPN domain-containing protein</fullName>
    </recommendedName>
</protein>
<dbReference type="Proteomes" id="UP001447857">
    <property type="component" value="Chromosome"/>
</dbReference>
<evidence type="ECO:0008006" key="3">
    <source>
        <dbReference type="Google" id="ProtNLM"/>
    </source>
</evidence>